<dbReference type="Proteomes" id="UP000018208">
    <property type="component" value="Unassembled WGS sequence"/>
</dbReference>
<gene>
    <name evidence="2" type="ORF">SS50377_11297</name>
    <name evidence="3" type="ORF">SS50377_23702</name>
</gene>
<feature type="transmembrane region" description="Helical" evidence="1">
    <location>
        <begin position="62"/>
        <end position="82"/>
    </location>
</feature>
<dbReference type="VEuPathDB" id="GiardiaDB:SS50377_23702"/>
<evidence type="ECO:0000313" key="4">
    <source>
        <dbReference type="Proteomes" id="UP000018208"/>
    </source>
</evidence>
<accession>V6M5S3</accession>
<reference evidence="2 3" key="1">
    <citation type="journal article" date="2014" name="PLoS Genet.">
        <title>The Genome of Spironucleus salmonicida Highlights a Fish Pathogen Adapted to Fluctuating Environments.</title>
        <authorList>
            <person name="Xu F."/>
            <person name="Jerlstrom-Hultqvist J."/>
            <person name="Einarsson E."/>
            <person name="Astvaldsson A."/>
            <person name="Svard S.G."/>
            <person name="Andersson J.O."/>
        </authorList>
    </citation>
    <scope>NUCLEOTIDE SEQUENCE</scope>
    <source>
        <strain evidence="3">ATCC 50377</strain>
    </source>
</reference>
<feature type="transmembrane region" description="Helical" evidence="1">
    <location>
        <begin position="24"/>
        <end position="42"/>
    </location>
</feature>
<organism evidence="2">
    <name type="scientific">Spironucleus salmonicida</name>
    <dbReference type="NCBI Taxonomy" id="348837"/>
    <lineage>
        <taxon>Eukaryota</taxon>
        <taxon>Metamonada</taxon>
        <taxon>Diplomonadida</taxon>
        <taxon>Hexamitidae</taxon>
        <taxon>Hexamitinae</taxon>
        <taxon>Spironucleus</taxon>
    </lineage>
</organism>
<feature type="transmembrane region" description="Helical" evidence="1">
    <location>
        <begin position="119"/>
        <end position="139"/>
    </location>
</feature>
<keyword evidence="1" id="KW-1133">Transmembrane helix</keyword>
<evidence type="ECO:0000256" key="1">
    <source>
        <dbReference type="SAM" id="Phobius"/>
    </source>
</evidence>
<reference evidence="3" key="2">
    <citation type="submission" date="2020-12" db="EMBL/GenBank/DDBJ databases">
        <title>New Spironucleus salmonicida genome in near-complete chromosomes.</title>
        <authorList>
            <person name="Xu F."/>
            <person name="Kurt Z."/>
            <person name="Jimenez-Gonzalez A."/>
            <person name="Astvaldsson A."/>
            <person name="Andersson J.O."/>
            <person name="Svard S.G."/>
        </authorList>
    </citation>
    <scope>NUCLEOTIDE SEQUENCE</scope>
    <source>
        <strain evidence="3">ATCC 50377</strain>
    </source>
</reference>
<dbReference type="EMBL" id="AUWU02000004">
    <property type="protein sequence ID" value="KAH0573767.1"/>
    <property type="molecule type" value="Genomic_DNA"/>
</dbReference>
<dbReference type="AlphaFoldDB" id="V6M5S3"/>
<keyword evidence="1" id="KW-0472">Membrane</keyword>
<evidence type="ECO:0000313" key="2">
    <source>
        <dbReference type="EMBL" id="EST48684.1"/>
    </source>
</evidence>
<dbReference type="EMBL" id="KI545981">
    <property type="protein sequence ID" value="EST48684.1"/>
    <property type="molecule type" value="Genomic_DNA"/>
</dbReference>
<sequence>MTIVDVFYVRNFNWPARIRHNWKMVVQIRCFVSFLSLALGLYSMQCIDMVFGQIVTTSERILLIITIILWAIDPIICFFALPSTWLNYVVLGLRIYTGIFFQLRQFLNSRYQVIVSINANFALEVLILLWQMGDFVFIYQKPLQ</sequence>
<name>V6M5S3_9EUKA</name>
<proteinExistence type="predicted"/>
<protein>
    <submittedName>
        <fullName evidence="2">Transmembrane domain-containing protein</fullName>
    </submittedName>
</protein>
<keyword evidence="1 2" id="KW-0812">Transmembrane</keyword>
<evidence type="ECO:0000313" key="3">
    <source>
        <dbReference type="EMBL" id="KAH0573767.1"/>
    </source>
</evidence>
<keyword evidence="4" id="KW-1185">Reference proteome</keyword>